<evidence type="ECO:0000313" key="4">
    <source>
        <dbReference type="EMBL" id="PWH58051.1"/>
    </source>
</evidence>
<evidence type="ECO:0000313" key="3">
    <source>
        <dbReference type="EMBL" id="PNY69674.1"/>
    </source>
</evidence>
<evidence type="ECO:0000313" key="6">
    <source>
        <dbReference type="Proteomes" id="UP000236598"/>
    </source>
</evidence>
<reference evidence="3 6" key="2">
    <citation type="submission" date="2018-01" db="EMBL/GenBank/DDBJ databases">
        <title>Draft Genomic Sequencing Of Potential Extraintestinal Pathogenic Escherichia coli B8S18 Isolated From Retail Chicken Skin.</title>
        <authorList>
            <person name="Xu A."/>
            <person name="Tilman S."/>
            <person name="Wisser-Parker K."/>
            <person name="Sheen S."/>
            <person name="Sommers C."/>
        </authorList>
    </citation>
    <scope>NUCLEOTIDE SEQUENCE [LARGE SCALE GENOMIC DNA]</scope>
    <source>
        <strain evidence="3 6">B8S18Com</strain>
    </source>
</reference>
<evidence type="ECO:0000313" key="5">
    <source>
        <dbReference type="Proteomes" id="UP000188855"/>
    </source>
</evidence>
<dbReference type="AlphaFoldDB" id="A0A0X5FL67"/>
<dbReference type="Proteomes" id="UP000236598">
    <property type="component" value="Unassembled WGS sequence"/>
</dbReference>
<evidence type="ECO:0000313" key="7">
    <source>
        <dbReference type="Proteomes" id="UP000245761"/>
    </source>
</evidence>
<dbReference type="EMBL" id="MPAF01000029">
    <property type="protein sequence ID" value="OOK26705.1"/>
    <property type="molecule type" value="Genomic_DNA"/>
</dbReference>
<evidence type="ECO:0000313" key="8">
    <source>
        <dbReference type="Proteomes" id="UP000272336"/>
    </source>
</evidence>
<accession>A0A0X5FL67</accession>
<reference evidence="2 5" key="1">
    <citation type="submission" date="2016-10" db="EMBL/GenBank/DDBJ databases">
        <title>Whole genome sequences of antibiotic resistant commensal Escherichia coli from healthy Australian adults.</title>
        <authorList>
            <person name="Moran R.A."/>
            <person name="Anantham S."/>
            <person name="Nigro S.J."/>
            <person name="Holt K.E."/>
            <person name="Hall R.M."/>
        </authorList>
    </citation>
    <scope>NUCLEOTIDE SEQUENCE [LARGE SCALE GENOMIC DNA]</scope>
    <source>
        <strain evidence="2 5">2.3-R4</strain>
    </source>
</reference>
<dbReference type="EMBL" id="QEMT01000054">
    <property type="protein sequence ID" value="PWH58051.1"/>
    <property type="molecule type" value="Genomic_DNA"/>
</dbReference>
<dbReference type="EMBL" id="PPHQ01000001">
    <property type="protein sequence ID" value="PNY69674.1"/>
    <property type="molecule type" value="Genomic_DNA"/>
</dbReference>
<dbReference type="Proteomes" id="UP000245761">
    <property type="component" value="Unassembled WGS sequence"/>
</dbReference>
<dbReference type="Proteomes" id="UP000188855">
    <property type="component" value="Unassembled WGS sequence"/>
</dbReference>
<comment type="caution">
    <text evidence="3">The sequence shown here is derived from an EMBL/GenBank/DDBJ whole genome shotgun (WGS) entry which is preliminary data.</text>
</comment>
<dbReference type="EMBL" id="RNLZ01000011">
    <property type="protein sequence ID" value="MGE13579.1"/>
    <property type="molecule type" value="Genomic_DNA"/>
</dbReference>
<dbReference type="Proteomes" id="UP000272336">
    <property type="component" value="Unassembled WGS sequence"/>
</dbReference>
<reference evidence="1 8" key="4">
    <citation type="submission" date="2018-10" db="EMBL/GenBank/DDBJ databases">
        <authorList>
            <consortium name="NARMS: The National Antimicrobial Resistance Monitoring System"/>
        </authorList>
    </citation>
    <scope>NUCLEOTIDE SEQUENCE [LARGE SCALE GENOMIC DNA]</scope>
    <source>
        <strain evidence="1 8">CVM N17EC0060</strain>
    </source>
</reference>
<proteinExistence type="predicted"/>
<reference evidence="4 7" key="3">
    <citation type="submission" date="2018-04" db="EMBL/GenBank/DDBJ databases">
        <title>Draft Genomic Sequencing Of Potential Extraintestinal Pathogenic Escherichia coli B8S56 Isolated from Retail Chicken Skin.</title>
        <authorList>
            <person name="Xu A."/>
            <person name="Tilman S."/>
            <person name="Wisser-Parker K."/>
            <person name="Scullen O.J."/>
            <person name="Sommers C."/>
        </authorList>
    </citation>
    <scope>NUCLEOTIDE SEQUENCE [LARGE SCALE GENOMIC DNA]</scope>
    <source>
        <strain evidence="4 7">B8S56</strain>
    </source>
</reference>
<sequence length="75" mass="8225">MLMLFSLRTSFKATLVNDDGTPRITAEVRNVTPDDIGKVAELVRDVFGTPSGTCRSDSAARVDRQDVNAGWLTRL</sequence>
<protein>
    <submittedName>
        <fullName evidence="3">Uncharacterized protein</fullName>
    </submittedName>
</protein>
<organism evidence="3 6">
    <name type="scientific">Escherichia coli</name>
    <dbReference type="NCBI Taxonomy" id="562"/>
    <lineage>
        <taxon>Bacteria</taxon>
        <taxon>Pseudomonadati</taxon>
        <taxon>Pseudomonadota</taxon>
        <taxon>Gammaproteobacteria</taxon>
        <taxon>Enterobacterales</taxon>
        <taxon>Enterobacteriaceae</taxon>
        <taxon>Escherichia</taxon>
    </lineage>
</organism>
<gene>
    <name evidence="2" type="ORF">BMT91_16335</name>
    <name evidence="3" type="ORF">C2M16_01025</name>
    <name evidence="1" type="ORF">D9D43_08230</name>
    <name evidence="4" type="ORF">DD762_22355</name>
</gene>
<evidence type="ECO:0000313" key="1">
    <source>
        <dbReference type="EMBL" id="MGE13579.1"/>
    </source>
</evidence>
<evidence type="ECO:0000313" key="2">
    <source>
        <dbReference type="EMBL" id="OOK26705.1"/>
    </source>
</evidence>
<name>A0A0X5FL67_ECOLX</name>